<keyword evidence="2" id="KW-1185">Reference proteome</keyword>
<name>A0AAV2AF77_9ARAC</name>
<dbReference type="AlphaFoldDB" id="A0AAV2AF77"/>
<comment type="caution">
    <text evidence="1">The sequence shown here is derived from an EMBL/GenBank/DDBJ whole genome shotgun (WGS) entry which is preliminary data.</text>
</comment>
<protein>
    <submittedName>
        <fullName evidence="1">Uncharacterized protein</fullName>
    </submittedName>
</protein>
<dbReference type="EMBL" id="CAXIEN010000156">
    <property type="protein sequence ID" value="CAL1282582.1"/>
    <property type="molecule type" value="Genomic_DNA"/>
</dbReference>
<evidence type="ECO:0000313" key="2">
    <source>
        <dbReference type="Proteomes" id="UP001497382"/>
    </source>
</evidence>
<sequence>MLYVIFQNDLYELQYKSNNVQKRYFVWCIRKYFWKPPPRICIADDDVTALEKDFSLDEINAILQFKEYLAQLQDLAQKTSEDKARFSEFEKEDTLVADHALIEMSKKYTLVQETIAEAIEYKQHRTDGQFEQAQKLINNLEREICIFKSNLENCPRPEELFRGPRKILVEEIAQTDEEDLNSKDKMKSEFSLEMFNKDNISQILTAVKNCMDTIVEESGSNWKISTEEISKFLRGNYDDTKKQLEMSVAEYLEKNNQLQLSTSESVLVQTASIEKKLFDIFLLLDRQLVEAQAVAETLRFFNRKFVHFAQKCDKRWEDSCAKYITTCNRVQEAQENMNFSSNKMSSISYSLTQQTGLLENLLTEFGTVNQTVATLIATGAFGTHGKEQIEAVCYSIGELEGRVFNVEDVYRVNMRCILDLIEKPGKKLESLLQYIEELGILSDFVRSITKTYESMISCSSAEGRKNQLCLLGHFKDYESVQDEGDAFQDGDKTEKFSLGIASQTMLGSQNSFVEGVSHSRIISMLNEVIKKTTPEMSKADNIVVHQKDFEQNWIQNFTEAESKMKQLNIWDAAMSETALSEINSDCLLPKSSGSSAGED</sequence>
<gene>
    <name evidence="1" type="ORF">LARSCL_LOCUS12145</name>
</gene>
<proteinExistence type="predicted"/>
<organism evidence="1 2">
    <name type="scientific">Larinioides sclopetarius</name>
    <dbReference type="NCBI Taxonomy" id="280406"/>
    <lineage>
        <taxon>Eukaryota</taxon>
        <taxon>Metazoa</taxon>
        <taxon>Ecdysozoa</taxon>
        <taxon>Arthropoda</taxon>
        <taxon>Chelicerata</taxon>
        <taxon>Arachnida</taxon>
        <taxon>Araneae</taxon>
        <taxon>Araneomorphae</taxon>
        <taxon>Entelegynae</taxon>
        <taxon>Araneoidea</taxon>
        <taxon>Araneidae</taxon>
        <taxon>Larinioides</taxon>
    </lineage>
</organism>
<accession>A0AAV2AF77</accession>
<dbReference type="Proteomes" id="UP001497382">
    <property type="component" value="Unassembled WGS sequence"/>
</dbReference>
<evidence type="ECO:0000313" key="1">
    <source>
        <dbReference type="EMBL" id="CAL1282582.1"/>
    </source>
</evidence>
<reference evidence="1 2" key="1">
    <citation type="submission" date="2024-04" db="EMBL/GenBank/DDBJ databases">
        <authorList>
            <person name="Rising A."/>
            <person name="Reimegard J."/>
            <person name="Sonavane S."/>
            <person name="Akerstrom W."/>
            <person name="Nylinder S."/>
            <person name="Hedman E."/>
            <person name="Kallberg Y."/>
        </authorList>
    </citation>
    <scope>NUCLEOTIDE SEQUENCE [LARGE SCALE GENOMIC DNA]</scope>
</reference>